<reference evidence="1" key="1">
    <citation type="submission" date="2020-03" db="EMBL/GenBank/DDBJ databases">
        <title>The deep terrestrial virosphere.</title>
        <authorList>
            <person name="Holmfeldt K."/>
            <person name="Nilsson E."/>
            <person name="Simone D."/>
            <person name="Lopez-Fernandez M."/>
            <person name="Wu X."/>
            <person name="de Brujin I."/>
            <person name="Lundin D."/>
            <person name="Andersson A."/>
            <person name="Bertilsson S."/>
            <person name="Dopson M."/>
        </authorList>
    </citation>
    <scope>NUCLEOTIDE SEQUENCE</scope>
    <source>
        <strain evidence="1">MM415A02265</strain>
    </source>
</reference>
<organism evidence="1">
    <name type="scientific">viral metagenome</name>
    <dbReference type="NCBI Taxonomy" id="1070528"/>
    <lineage>
        <taxon>unclassified sequences</taxon>
        <taxon>metagenomes</taxon>
        <taxon>organismal metagenomes</taxon>
    </lineage>
</organism>
<proteinExistence type="predicted"/>
<sequence>MYKEKKREPIVVGKGKDKRFRDDVWEKWNADACRADSWKHGRVSKSYRERYDQIKWRQGGVT</sequence>
<name>A0A6M3JYQ7_9ZZZZ</name>
<dbReference type="AlphaFoldDB" id="A0A6M3JYQ7"/>
<gene>
    <name evidence="1" type="ORF">MM415A02265_0003</name>
</gene>
<accession>A0A6M3JYQ7</accession>
<dbReference type="EMBL" id="MT142049">
    <property type="protein sequence ID" value="QJA73735.1"/>
    <property type="molecule type" value="Genomic_DNA"/>
</dbReference>
<protein>
    <submittedName>
        <fullName evidence="1">Uncharacterized protein</fullName>
    </submittedName>
</protein>
<evidence type="ECO:0000313" key="1">
    <source>
        <dbReference type="EMBL" id="QJA73735.1"/>
    </source>
</evidence>